<name>A0A1U9NGY1_9BACT</name>
<protein>
    <submittedName>
        <fullName evidence="1">Uncharacterized protein</fullName>
    </submittedName>
</protein>
<dbReference type="STRING" id="1936003.STSP2_00165"/>
<evidence type="ECO:0000313" key="2">
    <source>
        <dbReference type="Proteomes" id="UP000189674"/>
    </source>
</evidence>
<dbReference type="AlphaFoldDB" id="A0A1U9NGY1"/>
<sequence length="64" mass="7265">MHPREHGAKIKAAPWMTIGSNLCTNKCCIDFLNNTFSAEYSFCQYLILPVEAFFTVETVFLSKS</sequence>
<dbReference type="EMBL" id="CP019791">
    <property type="protein sequence ID" value="AQT67027.1"/>
    <property type="molecule type" value="Genomic_DNA"/>
</dbReference>
<accession>A0A1U9NGY1</accession>
<proteinExistence type="predicted"/>
<organism evidence="1 2">
    <name type="scientific">Anaerohalosphaera lusitana</name>
    <dbReference type="NCBI Taxonomy" id="1936003"/>
    <lineage>
        <taxon>Bacteria</taxon>
        <taxon>Pseudomonadati</taxon>
        <taxon>Planctomycetota</taxon>
        <taxon>Phycisphaerae</taxon>
        <taxon>Sedimentisphaerales</taxon>
        <taxon>Anaerohalosphaeraceae</taxon>
        <taxon>Anaerohalosphaera</taxon>
    </lineage>
</organism>
<gene>
    <name evidence="1" type="ORF">STSP2_00165</name>
</gene>
<evidence type="ECO:0000313" key="1">
    <source>
        <dbReference type="EMBL" id="AQT67027.1"/>
    </source>
</evidence>
<dbReference type="Proteomes" id="UP000189674">
    <property type="component" value="Chromosome"/>
</dbReference>
<keyword evidence="2" id="KW-1185">Reference proteome</keyword>
<dbReference type="KEGG" id="alus:STSP2_00165"/>
<reference evidence="2" key="1">
    <citation type="submission" date="2017-02" db="EMBL/GenBank/DDBJ databases">
        <title>Comparative genomics and description of representatives of a novel lineage of planctomycetes thriving in anoxic sediments.</title>
        <authorList>
            <person name="Spring S."/>
            <person name="Bunk B."/>
            <person name="Sproer C."/>
        </authorList>
    </citation>
    <scope>NUCLEOTIDE SEQUENCE [LARGE SCALE GENOMIC DNA]</scope>
    <source>
        <strain evidence="2">ST-NAGAB-D1</strain>
    </source>
</reference>